<dbReference type="EMBL" id="JBHSXS010000024">
    <property type="protein sequence ID" value="MFC6884086.1"/>
    <property type="molecule type" value="Genomic_DNA"/>
</dbReference>
<dbReference type="Proteomes" id="UP001596380">
    <property type="component" value="Unassembled WGS sequence"/>
</dbReference>
<accession>A0ABW2CQN2</accession>
<comment type="caution">
    <text evidence="1">The sequence shown here is derived from an EMBL/GenBank/DDBJ whole genome shotgun (WGS) entry which is preliminary data.</text>
</comment>
<evidence type="ECO:0000313" key="2">
    <source>
        <dbReference type="Proteomes" id="UP001596380"/>
    </source>
</evidence>
<evidence type="ECO:0008006" key="3">
    <source>
        <dbReference type="Google" id="ProtNLM"/>
    </source>
</evidence>
<keyword evidence="2" id="KW-1185">Reference proteome</keyword>
<dbReference type="PANTHER" id="PTHR36974">
    <property type="entry name" value="MEMBRANE PROTEIN-RELATED"/>
    <property type="match status" value="1"/>
</dbReference>
<organism evidence="1 2">
    <name type="scientific">Actinomadura yumaensis</name>
    <dbReference type="NCBI Taxonomy" id="111807"/>
    <lineage>
        <taxon>Bacteria</taxon>
        <taxon>Bacillati</taxon>
        <taxon>Actinomycetota</taxon>
        <taxon>Actinomycetes</taxon>
        <taxon>Streptosporangiales</taxon>
        <taxon>Thermomonosporaceae</taxon>
        <taxon>Actinomadura</taxon>
    </lineage>
</organism>
<gene>
    <name evidence="1" type="ORF">ACFQKB_30300</name>
</gene>
<sequence length="135" mass="14300">MTDSKAPRLSTAGRFPRPARALAGTLATMGTLHFLAPKPFDAIVPARLPGGPRTWTHLSGLAELTCAAAIALPTTRKAGALAAAGLFVAVFPANVKMARDWRRRPLPLRAAVYARLPLQAPLIAWALSVARSADR</sequence>
<dbReference type="PANTHER" id="PTHR36974:SF1">
    <property type="entry name" value="DOXX FAMILY MEMBRANE PROTEIN"/>
    <property type="match status" value="1"/>
</dbReference>
<dbReference type="RefSeq" id="WP_378063759.1">
    <property type="nucleotide sequence ID" value="NZ_JBHSXS010000024.1"/>
</dbReference>
<name>A0ABW2CQN2_9ACTN</name>
<evidence type="ECO:0000313" key="1">
    <source>
        <dbReference type="EMBL" id="MFC6884086.1"/>
    </source>
</evidence>
<reference evidence="2" key="1">
    <citation type="journal article" date="2019" name="Int. J. Syst. Evol. Microbiol.">
        <title>The Global Catalogue of Microorganisms (GCM) 10K type strain sequencing project: providing services to taxonomists for standard genome sequencing and annotation.</title>
        <authorList>
            <consortium name="The Broad Institute Genomics Platform"/>
            <consortium name="The Broad Institute Genome Sequencing Center for Infectious Disease"/>
            <person name="Wu L."/>
            <person name="Ma J."/>
        </authorList>
    </citation>
    <scope>NUCLEOTIDE SEQUENCE [LARGE SCALE GENOMIC DNA]</scope>
    <source>
        <strain evidence="2">JCM 3369</strain>
    </source>
</reference>
<protein>
    <recommendedName>
        <fullName evidence="3">DoxX family protein</fullName>
    </recommendedName>
</protein>
<proteinExistence type="predicted"/>